<reference evidence="2" key="1">
    <citation type="submission" date="2018-05" db="EMBL/GenBank/DDBJ databases">
        <authorList>
            <person name="Deangelis K."/>
            <person name="Huntemann M."/>
            <person name="Clum A."/>
            <person name="Pillay M."/>
            <person name="Palaniappan K."/>
            <person name="Varghese N."/>
            <person name="Mikhailova N."/>
            <person name="Stamatis D."/>
            <person name="Reddy T."/>
            <person name="Daum C."/>
            <person name="Shapiro N."/>
            <person name="Ivanova N."/>
            <person name="Kyrpides N."/>
            <person name="Woyke T."/>
        </authorList>
    </citation>
    <scope>NUCLEOTIDE SEQUENCE [LARGE SCALE GENOMIC DNA]</scope>
    <source>
        <strain evidence="2">GAS496</strain>
    </source>
</reference>
<sequence length="85" mass="8780">MNIKRVISSIAIAGIVGASTLGIGTGIAEASPAQPNSGTSTAQPVGWHGGGHGYGHGYGRGGGYGYGGAWHGNPFWHPWGWPWHW</sequence>
<dbReference type="Proteomes" id="UP000247781">
    <property type="component" value="Unassembled WGS sequence"/>
</dbReference>
<comment type="caution">
    <text evidence="1">The sequence shown here is derived from an EMBL/GenBank/DDBJ whole genome shotgun (WGS) entry which is preliminary data.</text>
</comment>
<name>A0A318HW70_9MYCO</name>
<reference evidence="1 2" key="2">
    <citation type="submission" date="2018-06" db="EMBL/GenBank/DDBJ databases">
        <title>Sequencing of bacterial isolates from soil warming experiment in Harvard Forest, Massachusetts, USA.</title>
        <authorList>
            <person name="Deangelis K.PhD."/>
        </authorList>
    </citation>
    <scope>NUCLEOTIDE SEQUENCE [LARGE SCALE GENOMIC DNA]</scope>
    <source>
        <strain evidence="1 2">GAS496</strain>
    </source>
</reference>
<protein>
    <submittedName>
        <fullName evidence="1">Uncharacterized protein</fullName>
    </submittedName>
</protein>
<keyword evidence="2" id="KW-1185">Reference proteome</keyword>
<organism evidence="1 2">
    <name type="scientific">Mycolicibacterium moriokaense</name>
    <dbReference type="NCBI Taxonomy" id="39691"/>
    <lineage>
        <taxon>Bacteria</taxon>
        <taxon>Bacillati</taxon>
        <taxon>Actinomycetota</taxon>
        <taxon>Actinomycetes</taxon>
        <taxon>Mycobacteriales</taxon>
        <taxon>Mycobacteriaceae</taxon>
        <taxon>Mycolicibacterium</taxon>
    </lineage>
</organism>
<accession>A0A318HW70</accession>
<dbReference type="EMBL" id="QJJU01000001">
    <property type="protein sequence ID" value="PXX13057.1"/>
    <property type="molecule type" value="Genomic_DNA"/>
</dbReference>
<proteinExistence type="predicted"/>
<dbReference type="AlphaFoldDB" id="A0A318HW70"/>
<evidence type="ECO:0000313" key="2">
    <source>
        <dbReference type="Proteomes" id="UP000247781"/>
    </source>
</evidence>
<dbReference type="RefSeq" id="WP_110314214.1">
    <property type="nucleotide sequence ID" value="NZ_QJJU01000001.1"/>
</dbReference>
<evidence type="ECO:0000313" key="1">
    <source>
        <dbReference type="EMBL" id="PXX13057.1"/>
    </source>
</evidence>
<gene>
    <name evidence="1" type="ORF">C8E89_101205</name>
</gene>